<dbReference type="EMBL" id="CP106753">
    <property type="protein sequence ID" value="UXY15539.1"/>
    <property type="molecule type" value="Genomic_DNA"/>
</dbReference>
<reference evidence="2" key="1">
    <citation type="submission" date="2022-10" db="EMBL/GenBank/DDBJ databases">
        <title>Chitiniphilus purpureus sp. nov., a novel chitin-degrading bacterium isolated from crawfish pond sediment.</title>
        <authorList>
            <person name="Li K."/>
        </authorList>
    </citation>
    <scope>NUCLEOTIDE SEQUENCE</scope>
    <source>
        <strain evidence="2">CD1</strain>
    </source>
</reference>
<evidence type="ECO:0000259" key="1">
    <source>
        <dbReference type="Pfam" id="PF00535"/>
    </source>
</evidence>
<dbReference type="SUPFAM" id="SSF53448">
    <property type="entry name" value="Nucleotide-diphospho-sugar transferases"/>
    <property type="match status" value="1"/>
</dbReference>
<protein>
    <submittedName>
        <fullName evidence="2">Glycosyltransferase family 2 protein</fullName>
    </submittedName>
</protein>
<dbReference type="CDD" id="cd04179">
    <property type="entry name" value="DPM_DPG-synthase_like"/>
    <property type="match status" value="1"/>
</dbReference>
<name>A0ABY6DMF4_9NEIS</name>
<dbReference type="Gene3D" id="3.90.550.10">
    <property type="entry name" value="Spore Coat Polysaccharide Biosynthesis Protein SpsA, Chain A"/>
    <property type="match status" value="1"/>
</dbReference>
<dbReference type="Proteomes" id="UP001061302">
    <property type="component" value="Chromosome"/>
</dbReference>
<feature type="domain" description="Glycosyltransferase 2-like" evidence="1">
    <location>
        <begin position="6"/>
        <end position="162"/>
    </location>
</feature>
<keyword evidence="3" id="KW-1185">Reference proteome</keyword>
<dbReference type="InterPro" id="IPR050256">
    <property type="entry name" value="Glycosyltransferase_2"/>
</dbReference>
<proteinExistence type="predicted"/>
<dbReference type="InterPro" id="IPR029044">
    <property type="entry name" value="Nucleotide-diphossugar_trans"/>
</dbReference>
<evidence type="ECO:0000313" key="3">
    <source>
        <dbReference type="Proteomes" id="UP001061302"/>
    </source>
</evidence>
<sequence length="224" mass="24971">MNDVWLVVAAYNEGSVIKEVLNDALDFFPNIVVVDDGSQDETAASILETGAWCVIHPINLGQGAALQTGITFALSRGASFIATFDADGQHDPKDVVGMVEQMKLSSADVILGSRFKGNTIGMPRIKQLFLRLAVFYTNLTSSVKLTDAHNGLRLFNRKAAMDLRIRQNRMAHASEIIDFIGKMKWVYEEYPVTIKYTDYSIRKGQRMSNSVSIVMDQLLSKFNR</sequence>
<gene>
    <name evidence="2" type="ORF">N8I74_00545</name>
</gene>
<dbReference type="RefSeq" id="WP_263124950.1">
    <property type="nucleotide sequence ID" value="NZ_CP106753.1"/>
</dbReference>
<dbReference type="PANTHER" id="PTHR48090">
    <property type="entry name" value="UNDECAPRENYL-PHOSPHATE 4-DEOXY-4-FORMAMIDO-L-ARABINOSE TRANSFERASE-RELATED"/>
    <property type="match status" value="1"/>
</dbReference>
<dbReference type="InterPro" id="IPR001173">
    <property type="entry name" value="Glyco_trans_2-like"/>
</dbReference>
<dbReference type="Pfam" id="PF00535">
    <property type="entry name" value="Glycos_transf_2"/>
    <property type="match status" value="1"/>
</dbReference>
<accession>A0ABY6DMF4</accession>
<dbReference type="PANTHER" id="PTHR48090:SF7">
    <property type="entry name" value="RFBJ PROTEIN"/>
    <property type="match status" value="1"/>
</dbReference>
<evidence type="ECO:0000313" key="2">
    <source>
        <dbReference type="EMBL" id="UXY15539.1"/>
    </source>
</evidence>
<organism evidence="2 3">
    <name type="scientific">Chitiniphilus purpureus</name>
    <dbReference type="NCBI Taxonomy" id="2981137"/>
    <lineage>
        <taxon>Bacteria</taxon>
        <taxon>Pseudomonadati</taxon>
        <taxon>Pseudomonadota</taxon>
        <taxon>Betaproteobacteria</taxon>
        <taxon>Neisseriales</taxon>
        <taxon>Chitinibacteraceae</taxon>
        <taxon>Chitiniphilus</taxon>
    </lineage>
</organism>